<feature type="domain" description="Cas12f1-like TNB" evidence="2">
    <location>
        <begin position="1"/>
        <end position="62"/>
    </location>
</feature>
<dbReference type="AlphaFoldDB" id="T1BTR8"/>
<keyword evidence="1" id="KW-0238">DNA-binding</keyword>
<sequence>MLEYKAVWYGSRLVVAPRSYASSTTCSGCGSVKETLSLDERVYRCRVCGAEIDRDLNAARNLASVAGSSPETVNACGTAVSPVGNDGPVVVIQESERVSTFR</sequence>
<reference evidence="3" key="2">
    <citation type="journal article" date="2014" name="ISME J.">
        <title>Microbial stratification in low pH oxic and suboxic macroscopic growths along an acid mine drainage.</title>
        <authorList>
            <person name="Mendez-Garcia C."/>
            <person name="Mesa V."/>
            <person name="Sprenger R.R."/>
            <person name="Richter M."/>
            <person name="Diez M.S."/>
            <person name="Solano J."/>
            <person name="Bargiela R."/>
            <person name="Golyshina O.V."/>
            <person name="Manteca A."/>
            <person name="Ramos J.L."/>
            <person name="Gallego J.R."/>
            <person name="Llorente I."/>
            <person name="Martins Dos Santos V.A."/>
            <person name="Jensen O.N."/>
            <person name="Pelaez A.I."/>
            <person name="Sanchez J."/>
            <person name="Ferrer M."/>
        </authorList>
    </citation>
    <scope>NUCLEOTIDE SEQUENCE</scope>
</reference>
<gene>
    <name evidence="3" type="ORF">B1B_03317</name>
</gene>
<dbReference type="InterPro" id="IPR010095">
    <property type="entry name" value="Cas12f1-like_TNB"/>
</dbReference>
<dbReference type="Pfam" id="PF07282">
    <property type="entry name" value="Cas12f1-like_TNB"/>
    <property type="match status" value="1"/>
</dbReference>
<name>T1BTR8_9ZZZZ</name>
<dbReference type="GO" id="GO:0003677">
    <property type="term" value="F:DNA binding"/>
    <property type="evidence" value="ECO:0007669"/>
    <property type="project" value="UniProtKB-KW"/>
</dbReference>
<evidence type="ECO:0000259" key="2">
    <source>
        <dbReference type="Pfam" id="PF07282"/>
    </source>
</evidence>
<organism evidence="3">
    <name type="scientific">mine drainage metagenome</name>
    <dbReference type="NCBI Taxonomy" id="410659"/>
    <lineage>
        <taxon>unclassified sequences</taxon>
        <taxon>metagenomes</taxon>
        <taxon>ecological metagenomes</taxon>
    </lineage>
</organism>
<reference evidence="3" key="1">
    <citation type="submission" date="2013-08" db="EMBL/GenBank/DDBJ databases">
        <authorList>
            <person name="Mendez C."/>
            <person name="Richter M."/>
            <person name="Ferrer M."/>
            <person name="Sanchez J."/>
        </authorList>
    </citation>
    <scope>NUCLEOTIDE SEQUENCE</scope>
</reference>
<protein>
    <submittedName>
        <fullName evidence="3">Protein containing Transposase, IS605 OrfB</fullName>
    </submittedName>
</protein>
<proteinExistence type="predicted"/>
<evidence type="ECO:0000256" key="1">
    <source>
        <dbReference type="ARBA" id="ARBA00023125"/>
    </source>
</evidence>
<dbReference type="EMBL" id="AUZY01002033">
    <property type="protein sequence ID" value="EQD73257.1"/>
    <property type="molecule type" value="Genomic_DNA"/>
</dbReference>
<accession>T1BTR8</accession>
<evidence type="ECO:0000313" key="3">
    <source>
        <dbReference type="EMBL" id="EQD73257.1"/>
    </source>
</evidence>
<comment type="caution">
    <text evidence="3">The sequence shown here is derived from an EMBL/GenBank/DDBJ whole genome shotgun (WGS) entry which is preliminary data.</text>
</comment>